<dbReference type="Proteomes" id="UP000242222">
    <property type="component" value="Unassembled WGS sequence"/>
</dbReference>
<dbReference type="SUPFAM" id="SSF52821">
    <property type="entry name" value="Rhodanese/Cell cycle control phosphatase"/>
    <property type="match status" value="1"/>
</dbReference>
<feature type="domain" description="Rhodanese" evidence="4">
    <location>
        <begin position="73"/>
        <end position="161"/>
    </location>
</feature>
<dbReference type="EMBL" id="FOVC01000007">
    <property type="protein sequence ID" value="SFN42779.1"/>
    <property type="molecule type" value="Genomic_DNA"/>
</dbReference>
<dbReference type="PANTHER" id="PTHR43031">
    <property type="entry name" value="FAD-DEPENDENT OXIDOREDUCTASE"/>
    <property type="match status" value="1"/>
</dbReference>
<feature type="active site" description="Cysteine persulfide intermediate" evidence="3">
    <location>
        <position position="121"/>
    </location>
</feature>
<dbReference type="PANTHER" id="PTHR43031:SF6">
    <property type="entry name" value="THIOSULFATE SULFURTRANSFERASE GLPE"/>
    <property type="match status" value="1"/>
</dbReference>
<dbReference type="NCBIfam" id="NF001195">
    <property type="entry name" value="PRK00162.1"/>
    <property type="match status" value="1"/>
</dbReference>
<dbReference type="EC" id="2.8.1.1" evidence="3"/>
<keyword evidence="1 3" id="KW-0963">Cytoplasm</keyword>
<dbReference type="SMART" id="SM00450">
    <property type="entry name" value="RHOD"/>
    <property type="match status" value="1"/>
</dbReference>
<sequence>MYSQSNIGASVNQIKTLGRDSYNKFDTDIPSLIQVIVGWVRGKLLLRNHGKKEMNVMEQFECISLQQASEMMAQGGVRLVDIRDAQSFAIAHAVGAFHLTNSSLNTFLQQTEFETPLLVMCYHGVSSKSAAEYLLTQGFDSVYSVDGGFEGWRQAFPEQIES</sequence>
<evidence type="ECO:0000256" key="2">
    <source>
        <dbReference type="ARBA" id="ARBA00022679"/>
    </source>
</evidence>
<dbReference type="CDD" id="cd01444">
    <property type="entry name" value="GlpE_ST"/>
    <property type="match status" value="1"/>
</dbReference>
<evidence type="ECO:0000256" key="1">
    <source>
        <dbReference type="ARBA" id="ARBA00022490"/>
    </source>
</evidence>
<evidence type="ECO:0000259" key="4">
    <source>
        <dbReference type="PROSITE" id="PS50206"/>
    </source>
</evidence>
<evidence type="ECO:0000313" key="5">
    <source>
        <dbReference type="EMBL" id="SFN42779.1"/>
    </source>
</evidence>
<name>A0A1I4YYK1_9GAMM</name>
<accession>A0A1I4YYK1</accession>
<dbReference type="InterPro" id="IPR001763">
    <property type="entry name" value="Rhodanese-like_dom"/>
</dbReference>
<evidence type="ECO:0000256" key="3">
    <source>
        <dbReference type="HAMAP-Rule" id="MF_01009"/>
    </source>
</evidence>
<evidence type="ECO:0000313" key="6">
    <source>
        <dbReference type="Proteomes" id="UP000242222"/>
    </source>
</evidence>
<proteinExistence type="inferred from homology"/>
<dbReference type="InterPro" id="IPR050229">
    <property type="entry name" value="GlpE_sulfurtransferase"/>
</dbReference>
<protein>
    <recommendedName>
        <fullName evidence="3">Thiosulfate sulfurtransferase GlpE</fullName>
        <ecNumber evidence="3">2.8.1.1</ecNumber>
    </recommendedName>
</protein>
<comment type="function">
    <text evidence="3">Transferase that catalyzes the transfer of sulfur from thiosulfate to thiophilic acceptors such as cyanide or dithiols. May function in a CysM-independent thiosulfate assimilation pathway by catalyzing the conversion of thiosulfate to sulfite, which can then be used for L-cysteine biosynthesis.</text>
</comment>
<organism evidence="5 6">
    <name type="scientific">Izhakiella capsodis</name>
    <dbReference type="NCBI Taxonomy" id="1367852"/>
    <lineage>
        <taxon>Bacteria</taxon>
        <taxon>Pseudomonadati</taxon>
        <taxon>Pseudomonadota</taxon>
        <taxon>Gammaproteobacteria</taxon>
        <taxon>Enterobacterales</taxon>
        <taxon>Erwiniaceae</taxon>
        <taxon>Izhakiella</taxon>
    </lineage>
</organism>
<dbReference type="GO" id="GO:0004792">
    <property type="term" value="F:thiosulfate-cyanide sulfurtransferase activity"/>
    <property type="evidence" value="ECO:0007669"/>
    <property type="project" value="UniProtKB-UniRule"/>
</dbReference>
<dbReference type="InterPro" id="IPR036873">
    <property type="entry name" value="Rhodanese-like_dom_sf"/>
</dbReference>
<dbReference type="STRING" id="1367852.SAMN05216516_10790"/>
<reference evidence="6" key="1">
    <citation type="submission" date="2016-10" db="EMBL/GenBank/DDBJ databases">
        <authorList>
            <person name="Varghese N."/>
            <person name="Submissions S."/>
        </authorList>
    </citation>
    <scope>NUCLEOTIDE SEQUENCE [LARGE SCALE GENOMIC DNA]</scope>
    <source>
        <strain evidence="6">N6PO6</strain>
    </source>
</reference>
<dbReference type="GO" id="GO:0005737">
    <property type="term" value="C:cytoplasm"/>
    <property type="evidence" value="ECO:0007669"/>
    <property type="project" value="UniProtKB-SubCell"/>
</dbReference>
<comment type="similarity">
    <text evidence="3">Belongs to the GlpE family.</text>
</comment>
<dbReference type="Pfam" id="PF00581">
    <property type="entry name" value="Rhodanese"/>
    <property type="match status" value="1"/>
</dbReference>
<dbReference type="InterPro" id="IPR023695">
    <property type="entry name" value="Thiosulf_sulfurTrfase"/>
</dbReference>
<dbReference type="GO" id="GO:0103041">
    <property type="term" value="F:thiosulfate-thioredoxin sulfurtransferase activity"/>
    <property type="evidence" value="ECO:0007669"/>
    <property type="project" value="RHEA"/>
</dbReference>
<dbReference type="PROSITE" id="PS50206">
    <property type="entry name" value="RHODANESE_3"/>
    <property type="match status" value="1"/>
</dbReference>
<gene>
    <name evidence="3" type="primary">glpE</name>
    <name evidence="5" type="ORF">SAMN05216516_10790</name>
</gene>
<comment type="catalytic activity">
    <reaction evidence="3">
        <text>thiosulfate + hydrogen cyanide = thiocyanate + sulfite + 2 H(+)</text>
        <dbReference type="Rhea" id="RHEA:16881"/>
        <dbReference type="ChEBI" id="CHEBI:15378"/>
        <dbReference type="ChEBI" id="CHEBI:17359"/>
        <dbReference type="ChEBI" id="CHEBI:18022"/>
        <dbReference type="ChEBI" id="CHEBI:18407"/>
        <dbReference type="ChEBI" id="CHEBI:33542"/>
        <dbReference type="EC" id="2.8.1.1"/>
    </reaction>
</comment>
<comment type="subcellular location">
    <subcellularLocation>
        <location evidence="3">Cytoplasm</location>
    </subcellularLocation>
</comment>
<comment type="catalytic activity">
    <reaction evidence="3">
        <text>thiosulfate + [thioredoxin]-dithiol = [thioredoxin]-disulfide + hydrogen sulfide + sulfite + 2 H(+)</text>
        <dbReference type="Rhea" id="RHEA:83859"/>
        <dbReference type="Rhea" id="RHEA-COMP:10698"/>
        <dbReference type="Rhea" id="RHEA-COMP:10700"/>
        <dbReference type="ChEBI" id="CHEBI:15378"/>
        <dbReference type="ChEBI" id="CHEBI:17359"/>
        <dbReference type="ChEBI" id="CHEBI:29919"/>
        <dbReference type="ChEBI" id="CHEBI:29950"/>
        <dbReference type="ChEBI" id="CHEBI:33542"/>
        <dbReference type="ChEBI" id="CHEBI:50058"/>
    </reaction>
</comment>
<dbReference type="AlphaFoldDB" id="A0A1I4YYK1"/>
<dbReference type="HAMAP" id="MF_01009">
    <property type="entry name" value="Thiosulf_sulfurtr"/>
    <property type="match status" value="1"/>
</dbReference>
<keyword evidence="2 3" id="KW-0808">Transferase</keyword>
<keyword evidence="6" id="KW-1185">Reference proteome</keyword>
<dbReference type="Gene3D" id="3.40.250.10">
    <property type="entry name" value="Rhodanese-like domain"/>
    <property type="match status" value="1"/>
</dbReference>